<reference evidence="2" key="1">
    <citation type="submission" date="2014-11" db="EMBL/GenBank/DDBJ databases">
        <authorList>
            <person name="Amaro Gonzalez C."/>
        </authorList>
    </citation>
    <scope>NUCLEOTIDE SEQUENCE</scope>
</reference>
<reference evidence="2" key="2">
    <citation type="journal article" date="2015" name="Fish Shellfish Immunol.">
        <title>Early steps in the European eel (Anguilla anguilla)-Vibrio vulnificus interaction in the gills: Role of the RtxA13 toxin.</title>
        <authorList>
            <person name="Callol A."/>
            <person name="Pajuelo D."/>
            <person name="Ebbesson L."/>
            <person name="Teles M."/>
            <person name="MacKenzie S."/>
            <person name="Amaro C."/>
        </authorList>
    </citation>
    <scope>NUCLEOTIDE SEQUENCE</scope>
</reference>
<keyword evidence="1" id="KW-1133">Transmembrane helix</keyword>
<organism evidence="2">
    <name type="scientific">Anguilla anguilla</name>
    <name type="common">European freshwater eel</name>
    <name type="synonym">Muraena anguilla</name>
    <dbReference type="NCBI Taxonomy" id="7936"/>
    <lineage>
        <taxon>Eukaryota</taxon>
        <taxon>Metazoa</taxon>
        <taxon>Chordata</taxon>
        <taxon>Craniata</taxon>
        <taxon>Vertebrata</taxon>
        <taxon>Euteleostomi</taxon>
        <taxon>Actinopterygii</taxon>
        <taxon>Neopterygii</taxon>
        <taxon>Teleostei</taxon>
        <taxon>Anguilliformes</taxon>
        <taxon>Anguillidae</taxon>
        <taxon>Anguilla</taxon>
    </lineage>
</organism>
<keyword evidence="1" id="KW-0472">Membrane</keyword>
<proteinExistence type="predicted"/>
<name>A0A0E9QUS4_ANGAN</name>
<accession>A0A0E9QUS4</accession>
<evidence type="ECO:0000313" key="2">
    <source>
        <dbReference type="EMBL" id="JAH20197.1"/>
    </source>
</evidence>
<dbReference type="AlphaFoldDB" id="A0A0E9QUS4"/>
<sequence length="33" mass="3835">MATAFVTVCQHKMAIYTPVFLPFLFLFLLRVLC</sequence>
<protein>
    <submittedName>
        <fullName evidence="2">Uncharacterized protein</fullName>
    </submittedName>
</protein>
<feature type="transmembrane region" description="Helical" evidence="1">
    <location>
        <begin position="13"/>
        <end position="32"/>
    </location>
</feature>
<keyword evidence="1" id="KW-0812">Transmembrane</keyword>
<dbReference type="EMBL" id="GBXM01088380">
    <property type="protein sequence ID" value="JAH20197.1"/>
    <property type="molecule type" value="Transcribed_RNA"/>
</dbReference>
<evidence type="ECO:0000256" key="1">
    <source>
        <dbReference type="SAM" id="Phobius"/>
    </source>
</evidence>